<sequence length="154" mass="17394">MNRTLKLQLSKLCQETHLCWDQVLPIALLRIRCSPNKQTGLSPYEILYGHPPPIVKGIRGDLSEIGNLTLRQQMQALGSTLATLHRWVKERLPVSLTTDTHSFEPGDAVWVKEWNVQPLKPLWRGPFTVILSTPTAVKVAEVGPWIHHSRVKPA</sequence>
<gene>
    <name evidence="7" type="primary">Pol_553</name>
    <name evidence="7" type="ORF">FOF47_R07894</name>
</gene>
<evidence type="ECO:0000256" key="3">
    <source>
        <dbReference type="ARBA" id="ARBA00022722"/>
    </source>
</evidence>
<evidence type="ECO:0000259" key="6">
    <source>
        <dbReference type="Pfam" id="PF18697"/>
    </source>
</evidence>
<feature type="non-terminal residue" evidence="7">
    <location>
        <position position="154"/>
    </location>
</feature>
<feature type="domain" description="Murine leukemia virus integrase C-terminal" evidence="6">
    <location>
        <begin position="101"/>
        <end position="154"/>
    </location>
</feature>
<keyword evidence="2" id="KW-0548">Nucleotidyltransferase</keyword>
<protein>
    <submittedName>
        <fullName evidence="7">POL1 protein</fullName>
    </submittedName>
</protein>
<dbReference type="Gene3D" id="3.30.420.10">
    <property type="entry name" value="Ribonuclease H-like superfamily/Ribonuclease H"/>
    <property type="match status" value="1"/>
</dbReference>
<evidence type="ECO:0000256" key="2">
    <source>
        <dbReference type="ARBA" id="ARBA00022695"/>
    </source>
</evidence>
<dbReference type="InterPro" id="IPR040643">
    <property type="entry name" value="MLVIN_C"/>
</dbReference>
<evidence type="ECO:0000313" key="7">
    <source>
        <dbReference type="EMBL" id="KAF0873031.1"/>
    </source>
</evidence>
<dbReference type="Gene3D" id="2.30.30.850">
    <property type="match status" value="1"/>
</dbReference>
<dbReference type="SUPFAM" id="SSF53098">
    <property type="entry name" value="Ribonuclease H-like"/>
    <property type="match status" value="1"/>
</dbReference>
<dbReference type="GO" id="GO:0004519">
    <property type="term" value="F:endonuclease activity"/>
    <property type="evidence" value="ECO:0007669"/>
    <property type="project" value="UniProtKB-KW"/>
</dbReference>
<proteinExistence type="predicted"/>
<dbReference type="GO" id="GO:0016779">
    <property type="term" value="F:nucleotidyltransferase activity"/>
    <property type="evidence" value="ECO:0007669"/>
    <property type="project" value="UniProtKB-KW"/>
</dbReference>
<evidence type="ECO:0000313" key="8">
    <source>
        <dbReference type="Proteomes" id="UP000475037"/>
    </source>
</evidence>
<dbReference type="GO" id="GO:0016787">
    <property type="term" value="F:hydrolase activity"/>
    <property type="evidence" value="ECO:0007669"/>
    <property type="project" value="UniProtKB-KW"/>
</dbReference>
<accession>A0A6G1ABH0</accession>
<comment type="caution">
    <text evidence="7">The sequence shown here is derived from an EMBL/GenBank/DDBJ whole genome shotgun (WGS) entry which is preliminary data.</text>
</comment>
<dbReference type="InterPro" id="IPR012337">
    <property type="entry name" value="RNaseH-like_sf"/>
</dbReference>
<keyword evidence="3" id="KW-0540">Nuclease</keyword>
<dbReference type="GO" id="GO:0003676">
    <property type="term" value="F:nucleic acid binding"/>
    <property type="evidence" value="ECO:0007669"/>
    <property type="project" value="InterPro"/>
</dbReference>
<dbReference type="Pfam" id="PF18697">
    <property type="entry name" value="MLVIN_C"/>
    <property type="match status" value="1"/>
</dbReference>
<dbReference type="AlphaFoldDB" id="A0A6G1ABH0"/>
<keyword evidence="4" id="KW-0255">Endonuclease</keyword>
<dbReference type="EMBL" id="VOAJ01006068">
    <property type="protein sequence ID" value="KAF0873031.1"/>
    <property type="molecule type" value="Genomic_DNA"/>
</dbReference>
<feature type="non-terminal residue" evidence="7">
    <location>
        <position position="1"/>
    </location>
</feature>
<name>A0A6G1ABH0_CROCR</name>
<organism evidence="7 8">
    <name type="scientific">Crocuta crocuta</name>
    <name type="common">Spotted hyena</name>
    <dbReference type="NCBI Taxonomy" id="9678"/>
    <lineage>
        <taxon>Eukaryota</taxon>
        <taxon>Metazoa</taxon>
        <taxon>Chordata</taxon>
        <taxon>Craniata</taxon>
        <taxon>Vertebrata</taxon>
        <taxon>Euteleostomi</taxon>
        <taxon>Mammalia</taxon>
        <taxon>Eutheria</taxon>
        <taxon>Laurasiatheria</taxon>
        <taxon>Carnivora</taxon>
        <taxon>Feliformia</taxon>
        <taxon>Hyaenidae</taxon>
        <taxon>Crocuta</taxon>
    </lineage>
</organism>
<dbReference type="InterPro" id="IPR036397">
    <property type="entry name" value="RNaseH_sf"/>
</dbReference>
<reference evidence="7 8" key="1">
    <citation type="submission" date="2019-11" db="EMBL/GenBank/DDBJ databases">
        <authorList>
            <person name="Yang C."/>
            <person name="Li F."/>
        </authorList>
    </citation>
    <scope>NUCLEOTIDE SEQUENCE [LARGE SCALE GENOMIC DNA]</scope>
    <source>
        <strain evidence="7">KB4526</strain>
        <tissue evidence="7">Muscle</tissue>
    </source>
</reference>
<keyword evidence="8" id="KW-1185">Reference proteome</keyword>
<evidence type="ECO:0000256" key="4">
    <source>
        <dbReference type="ARBA" id="ARBA00022759"/>
    </source>
</evidence>
<keyword evidence="1" id="KW-0808">Transferase</keyword>
<dbReference type="Proteomes" id="UP000475037">
    <property type="component" value="Unassembled WGS sequence"/>
</dbReference>
<evidence type="ECO:0000256" key="1">
    <source>
        <dbReference type="ARBA" id="ARBA00022679"/>
    </source>
</evidence>
<keyword evidence="5" id="KW-0378">Hydrolase</keyword>
<evidence type="ECO:0000256" key="5">
    <source>
        <dbReference type="ARBA" id="ARBA00022801"/>
    </source>
</evidence>